<dbReference type="EMBL" id="LZLC01000116">
    <property type="protein sequence ID" value="OBJ41918.1"/>
    <property type="molecule type" value="Genomic_DNA"/>
</dbReference>
<sequence length="210" mass="22474">MPNLIDPADGTYVDRVTVVHHAILDDSTPARDAIALVVDGGCRINRNELQRRVEQLHFDNSAQGQPLHRPFILDERYHHYSRGADAATLALVVSVAANLIQGVAGNVIWDGLKAIGRSIRPRQSSTGTAEPLDGQLAIRRARQIIAASFNDVDIHALTVLSVTVVADQATVVLRGSDGGTFTVQPAVFDGGAVGPVTRTYPEEPPNCDGD</sequence>
<dbReference type="Proteomes" id="UP000093898">
    <property type="component" value="Unassembled WGS sequence"/>
</dbReference>
<evidence type="ECO:0000313" key="1">
    <source>
        <dbReference type="EMBL" id="OBJ41918.1"/>
    </source>
</evidence>
<comment type="caution">
    <text evidence="1">The sequence shown here is derived from an EMBL/GenBank/DDBJ whole genome shotgun (WGS) entry which is preliminary data.</text>
</comment>
<name>A0A1A3H2R1_MYCMU</name>
<dbReference type="RefSeq" id="WP_064981230.1">
    <property type="nucleotide sequence ID" value="NZ_LZLC01000116.1"/>
</dbReference>
<gene>
    <name evidence="1" type="ORF">A5630_21875</name>
</gene>
<organism evidence="1 2">
    <name type="scientific">Mycolicibacterium mucogenicum</name>
    <name type="common">Mycobacterium mucogenicum</name>
    <dbReference type="NCBI Taxonomy" id="56689"/>
    <lineage>
        <taxon>Bacteria</taxon>
        <taxon>Bacillati</taxon>
        <taxon>Actinomycetota</taxon>
        <taxon>Actinomycetes</taxon>
        <taxon>Mycobacteriales</taxon>
        <taxon>Mycobacteriaceae</taxon>
        <taxon>Mycolicibacterium</taxon>
    </lineage>
</organism>
<accession>A0A1A3H2R1</accession>
<dbReference type="AlphaFoldDB" id="A0A1A3H2R1"/>
<protein>
    <submittedName>
        <fullName evidence="1">Uncharacterized protein</fullName>
    </submittedName>
</protein>
<reference evidence="1 2" key="1">
    <citation type="submission" date="2016-06" db="EMBL/GenBank/DDBJ databases">
        <authorList>
            <person name="Kjaerup R.B."/>
            <person name="Dalgaard T.S."/>
            <person name="Juul-Madsen H.R."/>
        </authorList>
    </citation>
    <scope>NUCLEOTIDE SEQUENCE [LARGE SCALE GENOMIC DNA]</scope>
    <source>
        <strain evidence="1 2">1127319.6</strain>
    </source>
</reference>
<evidence type="ECO:0000313" key="2">
    <source>
        <dbReference type="Proteomes" id="UP000093898"/>
    </source>
</evidence>
<proteinExistence type="predicted"/>